<dbReference type="PROSITE" id="PS51180">
    <property type="entry name" value="BRO1"/>
    <property type="match status" value="1"/>
</dbReference>
<dbReference type="PANTHER" id="PTHR23030:SF39">
    <property type="entry name" value="PROGRAMMED CELL DEATH 6-INTERACTING PROTEIN"/>
    <property type="match status" value="1"/>
</dbReference>
<keyword evidence="3" id="KW-1185">Reference proteome</keyword>
<protein>
    <recommendedName>
        <fullName evidence="1">BRO1 domain-containing protein</fullName>
    </recommendedName>
</protein>
<reference evidence="2 3" key="1">
    <citation type="submission" date="2024-08" db="EMBL/GenBank/DDBJ databases">
        <authorList>
            <person name="Cucini C."/>
            <person name="Frati F."/>
        </authorList>
    </citation>
    <scope>NUCLEOTIDE SEQUENCE [LARGE SCALE GENOMIC DNA]</scope>
</reference>
<evidence type="ECO:0000313" key="3">
    <source>
        <dbReference type="Proteomes" id="UP001642540"/>
    </source>
</evidence>
<dbReference type="Gene3D" id="1.25.40.280">
    <property type="entry name" value="alix/aip1 like domains"/>
    <property type="match status" value="1"/>
</dbReference>
<dbReference type="InterPro" id="IPR038499">
    <property type="entry name" value="BRO1_sf"/>
</dbReference>
<comment type="caution">
    <text evidence="2">The sequence shown here is derived from an EMBL/GenBank/DDBJ whole genome shotgun (WGS) entry which is preliminary data.</text>
</comment>
<dbReference type="PANTHER" id="PTHR23030">
    <property type="entry name" value="PCD6 INTERACTING PROTEIN-RELATED"/>
    <property type="match status" value="1"/>
</dbReference>
<dbReference type="Pfam" id="PF03097">
    <property type="entry name" value="BRO1"/>
    <property type="match status" value="1"/>
</dbReference>
<organism evidence="2 3">
    <name type="scientific">Orchesella dallaii</name>
    <dbReference type="NCBI Taxonomy" id="48710"/>
    <lineage>
        <taxon>Eukaryota</taxon>
        <taxon>Metazoa</taxon>
        <taxon>Ecdysozoa</taxon>
        <taxon>Arthropoda</taxon>
        <taxon>Hexapoda</taxon>
        <taxon>Collembola</taxon>
        <taxon>Entomobryomorpha</taxon>
        <taxon>Entomobryoidea</taxon>
        <taxon>Orchesellidae</taxon>
        <taxon>Orchesellinae</taxon>
        <taxon>Orchesella</taxon>
    </lineage>
</organism>
<dbReference type="Proteomes" id="UP001642540">
    <property type="component" value="Unassembled WGS sequence"/>
</dbReference>
<dbReference type="EMBL" id="CAXLJM020000041">
    <property type="protein sequence ID" value="CAL8109659.1"/>
    <property type="molecule type" value="Genomic_DNA"/>
</dbReference>
<proteinExistence type="predicted"/>
<accession>A0ABP1QPP0</accession>
<evidence type="ECO:0000259" key="1">
    <source>
        <dbReference type="PROSITE" id="PS51180"/>
    </source>
</evidence>
<name>A0ABP1QPP0_9HEXA</name>
<dbReference type="InterPro" id="IPR004328">
    <property type="entry name" value="BRO1_dom"/>
</dbReference>
<sequence length="400" mass="44458">MSDQLLSVPLKVSSEIDITTPLKACLKQKAYRPLEAEWFQEFEKLRNLSVDKSLSKSQASVETLSRYYDQLASLHEKNLGNIPNLSLYWESSLEKGGFFGGKYYTYSSNLEFERVSVLYNIGALQSSLGAEYRASNNDEGLKNAAKCYQNAAGIFLNLCETKQETLGITEGYTLTNDLNPDALTALAALMLAQAQEMFVTKAILDSMKDGIVAKLCAQAEDLYKDAIIKLKKDNVRSLWESTWMNHAKGKQLAFEGLSQYFQSKVCGTKKLIGEQLGRLTMALDLLKKSQDKLGAGGFVTKFIVEAEKQYSMAKKDNDMIYLELVPPAEKLDPIDRVASARLAKALPCPEKLSSNFKDIFEGMAIDPNAVNPPTLKSIFGNTVQALGKYVEKKLLTPENK</sequence>
<evidence type="ECO:0000313" key="2">
    <source>
        <dbReference type="EMBL" id="CAL8109659.1"/>
    </source>
</evidence>
<dbReference type="SMART" id="SM01041">
    <property type="entry name" value="BRO1"/>
    <property type="match status" value="1"/>
</dbReference>
<gene>
    <name evidence="2" type="ORF">ODALV1_LOCUS13568</name>
</gene>
<feature type="domain" description="BRO1" evidence="1">
    <location>
        <begin position="4"/>
        <end position="400"/>
    </location>
</feature>